<accession>A0A9N7VEZ6</accession>
<sequence>MKVSRGMIMDLFGPERHLRPGNSTGTEIFNLHGVFCVCPKDSRGSSCLSQSLNFRGHMGMFVPGFRLQVETPDILMLRPAAELRETLGVNKTERREGTQTRLRWTAFLETSLSTRPPVHPRPPENLRKQPGNML</sequence>
<dbReference type="EMBL" id="CADEAL010004077">
    <property type="protein sequence ID" value="CAB1451116.1"/>
    <property type="molecule type" value="Genomic_DNA"/>
</dbReference>
<comment type="caution">
    <text evidence="2">The sequence shown here is derived from an EMBL/GenBank/DDBJ whole genome shotgun (WGS) entry which is preliminary data.</text>
</comment>
<gene>
    <name evidence="2" type="ORF">PLEPLA_LOCUS38809</name>
</gene>
<name>A0A9N7VEZ6_PLEPL</name>
<organism evidence="2 3">
    <name type="scientific">Pleuronectes platessa</name>
    <name type="common">European plaice</name>
    <dbReference type="NCBI Taxonomy" id="8262"/>
    <lineage>
        <taxon>Eukaryota</taxon>
        <taxon>Metazoa</taxon>
        <taxon>Chordata</taxon>
        <taxon>Craniata</taxon>
        <taxon>Vertebrata</taxon>
        <taxon>Euteleostomi</taxon>
        <taxon>Actinopterygii</taxon>
        <taxon>Neopterygii</taxon>
        <taxon>Teleostei</taxon>
        <taxon>Neoteleostei</taxon>
        <taxon>Acanthomorphata</taxon>
        <taxon>Carangaria</taxon>
        <taxon>Pleuronectiformes</taxon>
        <taxon>Pleuronectoidei</taxon>
        <taxon>Pleuronectidae</taxon>
        <taxon>Pleuronectes</taxon>
    </lineage>
</organism>
<evidence type="ECO:0000313" key="2">
    <source>
        <dbReference type="EMBL" id="CAB1451116.1"/>
    </source>
</evidence>
<evidence type="ECO:0000313" key="3">
    <source>
        <dbReference type="Proteomes" id="UP001153269"/>
    </source>
</evidence>
<protein>
    <submittedName>
        <fullName evidence="2">Uncharacterized protein</fullName>
    </submittedName>
</protein>
<proteinExistence type="predicted"/>
<keyword evidence="3" id="KW-1185">Reference proteome</keyword>
<dbReference type="Proteomes" id="UP001153269">
    <property type="component" value="Unassembled WGS sequence"/>
</dbReference>
<evidence type="ECO:0000256" key="1">
    <source>
        <dbReference type="SAM" id="MobiDB-lite"/>
    </source>
</evidence>
<dbReference type="AlphaFoldDB" id="A0A9N7VEZ6"/>
<reference evidence="2" key="1">
    <citation type="submission" date="2020-03" db="EMBL/GenBank/DDBJ databases">
        <authorList>
            <person name="Weist P."/>
        </authorList>
    </citation>
    <scope>NUCLEOTIDE SEQUENCE</scope>
</reference>
<feature type="region of interest" description="Disordered" evidence="1">
    <location>
        <begin position="111"/>
        <end position="134"/>
    </location>
</feature>